<evidence type="ECO:0000259" key="6">
    <source>
        <dbReference type="PROSITE" id="PS50850"/>
    </source>
</evidence>
<feature type="transmembrane region" description="Helical" evidence="5">
    <location>
        <begin position="406"/>
        <end position="427"/>
    </location>
</feature>
<proteinExistence type="predicted"/>
<evidence type="ECO:0000256" key="1">
    <source>
        <dbReference type="ARBA" id="ARBA00004141"/>
    </source>
</evidence>
<dbReference type="GO" id="GO:0000297">
    <property type="term" value="F:spermine transmembrane transporter activity"/>
    <property type="evidence" value="ECO:0007669"/>
    <property type="project" value="TreeGrafter"/>
</dbReference>
<dbReference type="FunFam" id="1.20.1250.20:FF:000011">
    <property type="entry name" value="MFS multidrug transporter, putative"/>
    <property type="match status" value="1"/>
</dbReference>
<keyword evidence="2 5" id="KW-0812">Transmembrane</keyword>
<feature type="transmembrane region" description="Helical" evidence="5">
    <location>
        <begin position="122"/>
        <end position="143"/>
    </location>
</feature>
<dbReference type="SUPFAM" id="SSF103473">
    <property type="entry name" value="MFS general substrate transporter"/>
    <property type="match status" value="1"/>
</dbReference>
<dbReference type="InterPro" id="IPR020846">
    <property type="entry name" value="MFS_dom"/>
</dbReference>
<evidence type="ECO:0000256" key="4">
    <source>
        <dbReference type="ARBA" id="ARBA00023136"/>
    </source>
</evidence>
<feature type="transmembrane region" description="Helical" evidence="5">
    <location>
        <begin position="155"/>
        <end position="175"/>
    </location>
</feature>
<accession>A0A8E2E855</accession>
<gene>
    <name evidence="7" type="ORF">K432DRAFT_300502</name>
</gene>
<feature type="transmembrane region" description="Helical" evidence="5">
    <location>
        <begin position="341"/>
        <end position="360"/>
    </location>
</feature>
<evidence type="ECO:0000256" key="3">
    <source>
        <dbReference type="ARBA" id="ARBA00022989"/>
    </source>
</evidence>
<feature type="domain" description="Major facilitator superfamily (MFS) profile" evidence="6">
    <location>
        <begin position="33"/>
        <end position="472"/>
    </location>
</feature>
<evidence type="ECO:0000313" key="7">
    <source>
        <dbReference type="EMBL" id="OCK79152.1"/>
    </source>
</evidence>
<evidence type="ECO:0000256" key="2">
    <source>
        <dbReference type="ARBA" id="ARBA00022692"/>
    </source>
</evidence>
<feature type="transmembrane region" description="Helical" evidence="5">
    <location>
        <begin position="372"/>
        <end position="394"/>
    </location>
</feature>
<dbReference type="GO" id="GO:0005886">
    <property type="term" value="C:plasma membrane"/>
    <property type="evidence" value="ECO:0007669"/>
    <property type="project" value="TreeGrafter"/>
</dbReference>
<keyword evidence="3 5" id="KW-1133">Transmembrane helix</keyword>
<feature type="transmembrane region" description="Helical" evidence="5">
    <location>
        <begin position="433"/>
        <end position="455"/>
    </location>
</feature>
<dbReference type="InterPro" id="IPR011701">
    <property type="entry name" value="MFS"/>
</dbReference>
<name>A0A8E2E855_9PEZI</name>
<dbReference type="PANTHER" id="PTHR23502">
    <property type="entry name" value="MAJOR FACILITATOR SUPERFAMILY"/>
    <property type="match status" value="1"/>
</dbReference>
<dbReference type="Pfam" id="PF07690">
    <property type="entry name" value="MFS_1"/>
    <property type="match status" value="1"/>
</dbReference>
<comment type="subcellular location">
    <subcellularLocation>
        <location evidence="1">Membrane</location>
        <topology evidence="1">Multi-pass membrane protein</topology>
    </subcellularLocation>
</comment>
<feature type="transmembrane region" description="Helical" evidence="5">
    <location>
        <begin position="294"/>
        <end position="320"/>
    </location>
</feature>
<dbReference type="Gene3D" id="1.20.1250.20">
    <property type="entry name" value="MFS general substrate transporter like domains"/>
    <property type="match status" value="1"/>
</dbReference>
<feature type="transmembrane region" description="Helical" evidence="5">
    <location>
        <begin position="35"/>
        <end position="54"/>
    </location>
</feature>
<dbReference type="PROSITE" id="PS50850">
    <property type="entry name" value="MFS"/>
    <property type="match status" value="1"/>
</dbReference>
<dbReference type="OrthoDB" id="3936150at2759"/>
<feature type="transmembrane region" description="Helical" evidence="5">
    <location>
        <begin position="256"/>
        <end position="282"/>
    </location>
</feature>
<keyword evidence="4 5" id="KW-0472">Membrane</keyword>
<feature type="transmembrane region" description="Helical" evidence="5">
    <location>
        <begin position="187"/>
        <end position="206"/>
    </location>
</feature>
<feature type="transmembrane region" description="Helical" evidence="5">
    <location>
        <begin position="98"/>
        <end position="116"/>
    </location>
</feature>
<reference evidence="7 8" key="1">
    <citation type="journal article" date="2016" name="Nat. Commun.">
        <title>Ectomycorrhizal ecology is imprinted in the genome of the dominant symbiotic fungus Cenococcum geophilum.</title>
        <authorList>
            <consortium name="DOE Joint Genome Institute"/>
            <person name="Peter M."/>
            <person name="Kohler A."/>
            <person name="Ohm R.A."/>
            <person name="Kuo A."/>
            <person name="Krutzmann J."/>
            <person name="Morin E."/>
            <person name="Arend M."/>
            <person name="Barry K.W."/>
            <person name="Binder M."/>
            <person name="Choi C."/>
            <person name="Clum A."/>
            <person name="Copeland A."/>
            <person name="Grisel N."/>
            <person name="Haridas S."/>
            <person name="Kipfer T."/>
            <person name="LaButti K."/>
            <person name="Lindquist E."/>
            <person name="Lipzen A."/>
            <person name="Maire R."/>
            <person name="Meier B."/>
            <person name="Mihaltcheva S."/>
            <person name="Molinier V."/>
            <person name="Murat C."/>
            <person name="Poggeler S."/>
            <person name="Quandt C.A."/>
            <person name="Sperisen C."/>
            <person name="Tritt A."/>
            <person name="Tisserant E."/>
            <person name="Crous P.W."/>
            <person name="Henrissat B."/>
            <person name="Nehls U."/>
            <person name="Egli S."/>
            <person name="Spatafora J.W."/>
            <person name="Grigoriev I.V."/>
            <person name="Martin F.M."/>
        </authorList>
    </citation>
    <scope>NUCLEOTIDE SEQUENCE [LARGE SCALE GENOMIC DNA]</scope>
    <source>
        <strain evidence="7 8">CBS 459.81</strain>
    </source>
</reference>
<dbReference type="PANTHER" id="PTHR23502:SF182">
    <property type="entry name" value="POLYAMINE TRANSPORTER, PUTATIVE-RELATED"/>
    <property type="match status" value="1"/>
</dbReference>
<organism evidence="7 8">
    <name type="scientific">Lepidopterella palustris CBS 459.81</name>
    <dbReference type="NCBI Taxonomy" id="1314670"/>
    <lineage>
        <taxon>Eukaryota</taxon>
        <taxon>Fungi</taxon>
        <taxon>Dikarya</taxon>
        <taxon>Ascomycota</taxon>
        <taxon>Pezizomycotina</taxon>
        <taxon>Dothideomycetes</taxon>
        <taxon>Pleosporomycetidae</taxon>
        <taxon>Mytilinidiales</taxon>
        <taxon>Argynnaceae</taxon>
        <taxon>Lepidopterella</taxon>
    </lineage>
</organism>
<dbReference type="InterPro" id="IPR036259">
    <property type="entry name" value="MFS_trans_sf"/>
</dbReference>
<dbReference type="CDD" id="cd17323">
    <property type="entry name" value="MFS_Tpo1_MDR_like"/>
    <property type="match status" value="1"/>
</dbReference>
<dbReference type="GO" id="GO:0015606">
    <property type="term" value="F:spermidine transmembrane transporter activity"/>
    <property type="evidence" value="ECO:0007669"/>
    <property type="project" value="TreeGrafter"/>
</dbReference>
<dbReference type="Proteomes" id="UP000250266">
    <property type="component" value="Unassembled WGS sequence"/>
</dbReference>
<keyword evidence="8" id="KW-1185">Reference proteome</keyword>
<protein>
    <submittedName>
        <fullName evidence="7">MFS general substrate transporter</fullName>
    </submittedName>
</protein>
<dbReference type="EMBL" id="KV745020">
    <property type="protein sequence ID" value="OCK79152.1"/>
    <property type="molecule type" value="Genomic_DNA"/>
</dbReference>
<evidence type="ECO:0000256" key="5">
    <source>
        <dbReference type="SAM" id="Phobius"/>
    </source>
</evidence>
<sequence length="472" mass="51530">MSPTTRVVTAQDWTGPDDPENPHNWSMWIRAYHTIPPSLFGFVVTFGSSVYTPAVEDVMKQFSVSSTAAFLGLSLYVVGLAFGPVLAAPISETHGRNVVYKLSLPISMLFTLGVGFSQNFASLLVCRFFAGFFGSPVLAVGAGTNADLFPPHLRAVATSLFLMAPFAGPSLGPVVGGFAAQYKTWRWTQWSILFISVAVYLTSLPMRETYKKIILKRRAARLGIEPPKSPTGIAALKTLLTITLFRPLHMLATEPIVLFLSMYTAFAFAVLFSFFAAFPIVFKNAPYHFTISQVGLTFLAIGLGVAAGSTSSIVIDRTIYQKHYHQALSDGRAHAAPEHRLYSAMLGSFGMPIGLFWFAWSADKGAHWAVPVVAAIPFAWGNVSLFISMALYLIDVYGPLNGASAIAGNGILRYMLGATFPLFTIQMYTKLGIGWATSLLGFLSVLMLPIPWILYKWGPQIRSKSAYPTFIK</sequence>
<feature type="transmembrane region" description="Helical" evidence="5">
    <location>
        <begin position="66"/>
        <end position="86"/>
    </location>
</feature>
<evidence type="ECO:0000313" key="8">
    <source>
        <dbReference type="Proteomes" id="UP000250266"/>
    </source>
</evidence>
<dbReference type="AlphaFoldDB" id="A0A8E2E855"/>